<evidence type="ECO:0000313" key="4">
    <source>
        <dbReference type="Proteomes" id="UP000054279"/>
    </source>
</evidence>
<evidence type="ECO:0000259" key="2">
    <source>
        <dbReference type="Pfam" id="PF18803"/>
    </source>
</evidence>
<organism evidence="3 4">
    <name type="scientific">Sphaerobolus stellatus (strain SS14)</name>
    <dbReference type="NCBI Taxonomy" id="990650"/>
    <lineage>
        <taxon>Eukaryota</taxon>
        <taxon>Fungi</taxon>
        <taxon>Dikarya</taxon>
        <taxon>Basidiomycota</taxon>
        <taxon>Agaricomycotina</taxon>
        <taxon>Agaricomycetes</taxon>
        <taxon>Phallomycetidae</taxon>
        <taxon>Geastrales</taxon>
        <taxon>Sphaerobolaceae</taxon>
        <taxon>Sphaerobolus</taxon>
    </lineage>
</organism>
<dbReference type="OrthoDB" id="3004525at2759"/>
<reference evidence="3 4" key="1">
    <citation type="submission" date="2014-06" db="EMBL/GenBank/DDBJ databases">
        <title>Evolutionary Origins and Diversification of the Mycorrhizal Mutualists.</title>
        <authorList>
            <consortium name="DOE Joint Genome Institute"/>
            <consortium name="Mycorrhizal Genomics Consortium"/>
            <person name="Kohler A."/>
            <person name="Kuo A."/>
            <person name="Nagy L.G."/>
            <person name="Floudas D."/>
            <person name="Copeland A."/>
            <person name="Barry K.W."/>
            <person name="Cichocki N."/>
            <person name="Veneault-Fourrey C."/>
            <person name="LaButti K."/>
            <person name="Lindquist E.A."/>
            <person name="Lipzen A."/>
            <person name="Lundell T."/>
            <person name="Morin E."/>
            <person name="Murat C."/>
            <person name="Riley R."/>
            <person name="Ohm R."/>
            <person name="Sun H."/>
            <person name="Tunlid A."/>
            <person name="Henrissat B."/>
            <person name="Grigoriev I.V."/>
            <person name="Hibbett D.S."/>
            <person name="Martin F."/>
        </authorList>
    </citation>
    <scope>NUCLEOTIDE SEQUENCE [LARGE SCALE GENOMIC DNA]</scope>
    <source>
        <strain evidence="3 4">SS14</strain>
    </source>
</reference>
<dbReference type="Pfam" id="PF18803">
    <property type="entry name" value="CxC2"/>
    <property type="match status" value="1"/>
</dbReference>
<feature type="non-terminal residue" evidence="3">
    <location>
        <position position="212"/>
    </location>
</feature>
<dbReference type="EMBL" id="KN837292">
    <property type="protein sequence ID" value="KIJ29029.1"/>
    <property type="molecule type" value="Genomic_DNA"/>
</dbReference>
<sequence length="212" mass="24135">MDYEGFLGVEDMGEYDGGDIREEDNGNEEECEPDSDVKDTDGNKTVERDGIDHNVTLRELALTAMYEQEVPPISKPSCFGIDCSVVGVYDCVDCDAMGYYCQECIIERHQRLPFHRMEEWDGNCLCRTSLAELVLIIFFGHGHQPCPNIHDELGIQDITILDITGVHTVRMGWCRCATACSQAEQLFARKWFPATILRPRTAFTFRVLKLFH</sequence>
<protein>
    <recommendedName>
        <fullName evidence="2">CxC2-like cysteine cluster KDZ transposase-associated domain-containing protein</fullName>
    </recommendedName>
</protein>
<dbReference type="AlphaFoldDB" id="A0A0C9U476"/>
<proteinExistence type="predicted"/>
<evidence type="ECO:0000256" key="1">
    <source>
        <dbReference type="SAM" id="MobiDB-lite"/>
    </source>
</evidence>
<keyword evidence="4" id="KW-1185">Reference proteome</keyword>
<evidence type="ECO:0000313" key="3">
    <source>
        <dbReference type="EMBL" id="KIJ29029.1"/>
    </source>
</evidence>
<gene>
    <name evidence="3" type="ORF">M422DRAFT_215184</name>
</gene>
<feature type="domain" description="CxC2-like cysteine cluster KDZ transposase-associated" evidence="2">
    <location>
        <begin position="130"/>
        <end position="212"/>
    </location>
</feature>
<feature type="compositionally biased region" description="Basic and acidic residues" evidence="1">
    <location>
        <begin position="35"/>
        <end position="45"/>
    </location>
</feature>
<dbReference type="InterPro" id="IPR041457">
    <property type="entry name" value="CxC2_KDZ-assoc"/>
</dbReference>
<dbReference type="HOGENOM" id="CLU_1302345_0_0_1"/>
<name>A0A0C9U476_SPHS4</name>
<feature type="region of interest" description="Disordered" evidence="1">
    <location>
        <begin position="1"/>
        <end position="45"/>
    </location>
</feature>
<feature type="compositionally biased region" description="Acidic residues" evidence="1">
    <location>
        <begin position="25"/>
        <end position="34"/>
    </location>
</feature>
<dbReference type="Proteomes" id="UP000054279">
    <property type="component" value="Unassembled WGS sequence"/>
</dbReference>
<accession>A0A0C9U476</accession>